<proteinExistence type="predicted"/>
<dbReference type="EMBL" id="DTGR01000170">
    <property type="protein sequence ID" value="HHS30154.1"/>
    <property type="molecule type" value="Genomic_DNA"/>
</dbReference>
<sequence length="129" mass="15722">MSKVIDIEDRLKLEQKKKHKVDKAKKLEAVRKILQCTRCLARCHKCGMQFDTAKMYKRYEGQFRFCESCQEEYDEFLRLKAEGGESPLYWHNKAWMTLWQTWLDYQQALKDYGESPEFIELVREVEWER</sequence>
<name>A0A7V6A4J7_9BACT</name>
<comment type="caution">
    <text evidence="1">The sequence shown here is derived from an EMBL/GenBank/DDBJ whole genome shotgun (WGS) entry which is preliminary data.</text>
</comment>
<gene>
    <name evidence="1" type="ORF">ENV52_10690</name>
</gene>
<accession>A0A7V6A4J7</accession>
<evidence type="ECO:0000313" key="1">
    <source>
        <dbReference type="EMBL" id="HHS30154.1"/>
    </source>
</evidence>
<reference evidence="1" key="1">
    <citation type="journal article" date="2020" name="mSystems">
        <title>Genome- and Community-Level Interaction Insights into Carbon Utilization and Element Cycling Functions of Hydrothermarchaeota in Hydrothermal Sediment.</title>
        <authorList>
            <person name="Zhou Z."/>
            <person name="Liu Y."/>
            <person name="Xu W."/>
            <person name="Pan J."/>
            <person name="Luo Z.H."/>
            <person name="Li M."/>
        </authorList>
    </citation>
    <scope>NUCLEOTIDE SEQUENCE [LARGE SCALE GENOMIC DNA]</scope>
    <source>
        <strain evidence="1">SpSt-767</strain>
    </source>
</reference>
<dbReference type="AlphaFoldDB" id="A0A7V6A4J7"/>
<protein>
    <submittedName>
        <fullName evidence="1">Uncharacterized protein</fullName>
    </submittedName>
</protein>
<organism evidence="1">
    <name type="scientific">Desulfobacca acetoxidans</name>
    <dbReference type="NCBI Taxonomy" id="60893"/>
    <lineage>
        <taxon>Bacteria</taxon>
        <taxon>Pseudomonadati</taxon>
        <taxon>Thermodesulfobacteriota</taxon>
        <taxon>Desulfobaccia</taxon>
        <taxon>Desulfobaccales</taxon>
        <taxon>Desulfobaccaceae</taxon>
        <taxon>Desulfobacca</taxon>
    </lineage>
</organism>